<reference evidence="3" key="1">
    <citation type="submission" date="2022-03" db="EMBL/GenBank/DDBJ databases">
        <authorList>
            <person name="Martin H S."/>
        </authorList>
    </citation>
    <scope>NUCLEOTIDE SEQUENCE</scope>
</reference>
<comment type="similarity">
    <text evidence="1">Belongs to the short-chain dehydrogenases/reductases (SDR) family.</text>
</comment>
<dbReference type="PRINTS" id="PR00081">
    <property type="entry name" value="GDHRDH"/>
</dbReference>
<sequence length="340" mass="38121">MSLMRSKGLVFRYIRTLARKFRAFQETWLLPWWGAGKVTVVPLWALDTLVLIVKLCSTCAVAIVRVLIPPTMKSLYGETVLITDTGRALGRELALQFAELGATVICWDSDARRNNALINHIRSRDGECLGFTVDLSARDQVTSLACRMRRLADVSIVVSNAGAWCRAQASNLAPDALVRLIEVNLLAHFWIIQAFLPSMIERRHGHIVAINSSAGLLPCADMAPYCAAMFGLRGLMDSISEELRLDTWTKNISTTSVYLACTSTDLHPPPNHRFNSCFAEITPKEAARIIIEGIRKNQKDISIPSIMKPLIALHNVLPYRIRIIFTDFFNFGHRGWFSYC</sequence>
<dbReference type="EMBL" id="OW152814">
    <property type="protein sequence ID" value="CAH2050876.1"/>
    <property type="molecule type" value="Genomic_DNA"/>
</dbReference>
<dbReference type="PANTHER" id="PTHR24322:SF736">
    <property type="entry name" value="RETINOL DEHYDROGENASE 10"/>
    <property type="match status" value="1"/>
</dbReference>
<evidence type="ECO:0000256" key="1">
    <source>
        <dbReference type="ARBA" id="ARBA00006484"/>
    </source>
</evidence>
<keyword evidence="2" id="KW-0560">Oxidoreductase</keyword>
<gene>
    <name evidence="3" type="ORF">IPOD504_LOCUS7743</name>
</gene>
<dbReference type="SUPFAM" id="SSF51735">
    <property type="entry name" value="NAD(P)-binding Rossmann-fold domains"/>
    <property type="match status" value="1"/>
</dbReference>
<dbReference type="Proteomes" id="UP000837857">
    <property type="component" value="Chromosome 2"/>
</dbReference>
<dbReference type="InterPro" id="IPR036291">
    <property type="entry name" value="NAD(P)-bd_dom_sf"/>
</dbReference>
<dbReference type="Gene3D" id="3.40.50.720">
    <property type="entry name" value="NAD(P)-binding Rossmann-like Domain"/>
    <property type="match status" value="1"/>
</dbReference>
<keyword evidence="4" id="KW-1185">Reference proteome</keyword>
<dbReference type="PANTHER" id="PTHR24322">
    <property type="entry name" value="PKSB"/>
    <property type="match status" value="1"/>
</dbReference>
<feature type="non-terminal residue" evidence="3">
    <location>
        <position position="1"/>
    </location>
</feature>
<evidence type="ECO:0000256" key="2">
    <source>
        <dbReference type="ARBA" id="ARBA00023002"/>
    </source>
</evidence>
<dbReference type="InterPro" id="IPR002347">
    <property type="entry name" value="SDR_fam"/>
</dbReference>
<dbReference type="Pfam" id="PF00106">
    <property type="entry name" value="adh_short"/>
    <property type="match status" value="1"/>
</dbReference>
<protein>
    <submittedName>
        <fullName evidence="3">Uncharacterized protein</fullName>
    </submittedName>
</protein>
<name>A0ABN8IDG6_9NEOP</name>
<evidence type="ECO:0000313" key="4">
    <source>
        <dbReference type="Proteomes" id="UP000837857"/>
    </source>
</evidence>
<accession>A0ABN8IDG6</accession>
<proteinExistence type="inferred from homology"/>
<organism evidence="3 4">
    <name type="scientific">Iphiclides podalirius</name>
    <name type="common">scarce swallowtail</name>
    <dbReference type="NCBI Taxonomy" id="110791"/>
    <lineage>
        <taxon>Eukaryota</taxon>
        <taxon>Metazoa</taxon>
        <taxon>Ecdysozoa</taxon>
        <taxon>Arthropoda</taxon>
        <taxon>Hexapoda</taxon>
        <taxon>Insecta</taxon>
        <taxon>Pterygota</taxon>
        <taxon>Neoptera</taxon>
        <taxon>Endopterygota</taxon>
        <taxon>Lepidoptera</taxon>
        <taxon>Glossata</taxon>
        <taxon>Ditrysia</taxon>
        <taxon>Papilionoidea</taxon>
        <taxon>Papilionidae</taxon>
        <taxon>Papilioninae</taxon>
        <taxon>Iphiclides</taxon>
    </lineage>
</organism>
<evidence type="ECO:0000313" key="3">
    <source>
        <dbReference type="EMBL" id="CAH2050876.1"/>
    </source>
</evidence>